<keyword evidence="2" id="KW-1133">Transmembrane helix</keyword>
<keyword evidence="2" id="KW-0472">Membrane</keyword>
<reference evidence="3 4" key="1">
    <citation type="journal article" date="2014" name="PLoS Genet.">
        <title>Analysis of the Phlebiopsis gigantea genome, transcriptome and secretome provides insight into its pioneer colonization strategies of wood.</title>
        <authorList>
            <person name="Hori C."/>
            <person name="Ishida T."/>
            <person name="Igarashi K."/>
            <person name="Samejima M."/>
            <person name="Suzuki H."/>
            <person name="Master E."/>
            <person name="Ferreira P."/>
            <person name="Ruiz-Duenas F.J."/>
            <person name="Held B."/>
            <person name="Canessa P."/>
            <person name="Larrondo L.F."/>
            <person name="Schmoll M."/>
            <person name="Druzhinina I.S."/>
            <person name="Kubicek C.P."/>
            <person name="Gaskell J.A."/>
            <person name="Kersten P."/>
            <person name="St John F."/>
            <person name="Glasner J."/>
            <person name="Sabat G."/>
            <person name="Splinter BonDurant S."/>
            <person name="Syed K."/>
            <person name="Yadav J."/>
            <person name="Mgbeahuruike A.C."/>
            <person name="Kovalchuk A."/>
            <person name="Asiegbu F.O."/>
            <person name="Lackner G."/>
            <person name="Hoffmeister D."/>
            <person name="Rencoret J."/>
            <person name="Gutierrez A."/>
            <person name="Sun H."/>
            <person name="Lindquist E."/>
            <person name="Barry K."/>
            <person name="Riley R."/>
            <person name="Grigoriev I.V."/>
            <person name="Henrissat B."/>
            <person name="Kues U."/>
            <person name="Berka R.M."/>
            <person name="Martinez A.T."/>
            <person name="Covert S.F."/>
            <person name="Blanchette R.A."/>
            <person name="Cullen D."/>
        </authorList>
    </citation>
    <scope>NUCLEOTIDE SEQUENCE [LARGE SCALE GENOMIC DNA]</scope>
    <source>
        <strain evidence="3 4">11061_1 CR5-6</strain>
    </source>
</reference>
<gene>
    <name evidence="3" type="ORF">PHLGIDRAFT_33569</name>
</gene>
<feature type="region of interest" description="Disordered" evidence="1">
    <location>
        <begin position="437"/>
        <end position="600"/>
    </location>
</feature>
<feature type="compositionally biased region" description="Polar residues" evidence="1">
    <location>
        <begin position="635"/>
        <end position="644"/>
    </location>
</feature>
<feature type="region of interest" description="Disordered" evidence="1">
    <location>
        <begin position="318"/>
        <end position="337"/>
    </location>
</feature>
<evidence type="ECO:0000256" key="1">
    <source>
        <dbReference type="SAM" id="MobiDB-lite"/>
    </source>
</evidence>
<feature type="region of interest" description="Disordered" evidence="1">
    <location>
        <begin position="55"/>
        <end position="126"/>
    </location>
</feature>
<keyword evidence="4" id="KW-1185">Reference proteome</keyword>
<dbReference type="OrthoDB" id="2563978at2759"/>
<feature type="compositionally biased region" description="Polar residues" evidence="1">
    <location>
        <begin position="710"/>
        <end position="732"/>
    </location>
</feature>
<dbReference type="STRING" id="745531.A0A0C3PTT2"/>
<feature type="region of interest" description="Disordered" evidence="1">
    <location>
        <begin position="344"/>
        <end position="374"/>
    </location>
</feature>
<feature type="region of interest" description="Disordered" evidence="1">
    <location>
        <begin position="665"/>
        <end position="756"/>
    </location>
</feature>
<feature type="compositionally biased region" description="Polar residues" evidence="1">
    <location>
        <begin position="437"/>
        <end position="453"/>
    </location>
</feature>
<feature type="compositionally biased region" description="Basic and acidic residues" evidence="1">
    <location>
        <begin position="851"/>
        <end position="870"/>
    </location>
</feature>
<protein>
    <submittedName>
        <fullName evidence="3">Uncharacterized protein</fullName>
    </submittedName>
</protein>
<feature type="compositionally biased region" description="Low complexity" evidence="1">
    <location>
        <begin position="63"/>
        <end position="120"/>
    </location>
</feature>
<dbReference type="EMBL" id="KN840449">
    <property type="protein sequence ID" value="KIP10993.1"/>
    <property type="molecule type" value="Genomic_DNA"/>
</dbReference>
<evidence type="ECO:0000313" key="4">
    <source>
        <dbReference type="Proteomes" id="UP000053257"/>
    </source>
</evidence>
<feature type="transmembrane region" description="Helical" evidence="2">
    <location>
        <begin position="135"/>
        <end position="159"/>
    </location>
</feature>
<sequence length="870" mass="91347">MAQASQQLPSWLTLSSTLVTEPDGSVSTSFTTLRLPLTYFGPSIPLGTDGVWTYGGLTPPPSTTTGSPTATPSTTQPPSVSTTPLFTSTPAPTSLSSSGNPTSASTSSSRSPTSTTSSTSVPGALSGGHGLSTTVLGAILGSILGVLLLIVIILTLLLLRRNRRRSRMSTEGDNTGTSSFWNRQTTLFTLPFRRSDSRRQTPIWTGWEFVEPGGSEGSRGSRNGGREAEAGHHTPGDGSPRGSGEEADPFLTRRSIHSGTLADETQTKSETLVSVPAAAMLGAGTPRTSPRGGHIVPRDVLARTMAEQESSAYDIRVVEPSPSHDHSPLLPPLPLDPDGLAAFGARSRGRPISDRSLASEKGKDQSIHSEKSIGSLETDPAELLVARRVRVGDLAPSHSRLATIESVGEPSTPRSSLGLSGLGARLGRLSWFRRMSTTPSPAAVQSAQETTADPYTRTPPRSSRHGSHSRPGSWTRLLDDADIEGGVPTIPVSPNPATGRDSASGLGLLTMGSRPMSSVSARSAASTGGNTVYHSARSRPASSYVEFPEPVTTPEQQRRLAQSPPGENAAFDGPPPAYDARISPSTRGNRPPSEIDILDIPAPSPVSPFVGIRPAFPPGLVALPQPRTWRDSYGTDVSSPTNSSGVGIAIDILDDEPPAAREGWRDLASERDGRRRTFGVPTVMEQPEPTSSQYPSLHSLPSQAHLRPEGSNSDSAPSTNHSQGGSASSRPSVGSHLREASSAQSLGTSSDESRHEVGVIRSPHLSAVIGSFGSMQHASRPASRGPRLMPPSSYVTPASSRAPLLGGTVTSATSTNTNTNSSVTTALTDPITGAVMHFPSLPWSRGTEQPTIRRVESRGFDEDPSGEEHW</sequence>
<name>A0A0C3PTT2_PHLG1</name>
<dbReference type="Proteomes" id="UP000053257">
    <property type="component" value="Unassembled WGS sequence"/>
</dbReference>
<evidence type="ECO:0000256" key="2">
    <source>
        <dbReference type="SAM" id="Phobius"/>
    </source>
</evidence>
<feature type="compositionally biased region" description="Low complexity" evidence="1">
    <location>
        <begin position="808"/>
        <end position="825"/>
    </location>
</feature>
<feature type="compositionally biased region" description="Polar residues" evidence="1">
    <location>
        <begin position="741"/>
        <end position="750"/>
    </location>
</feature>
<feature type="compositionally biased region" description="Polar residues" evidence="1">
    <location>
        <begin position="515"/>
        <end position="533"/>
    </location>
</feature>
<feature type="compositionally biased region" description="Basic and acidic residues" evidence="1">
    <location>
        <begin position="665"/>
        <end position="675"/>
    </location>
</feature>
<feature type="region of interest" description="Disordered" evidence="1">
    <location>
        <begin position="838"/>
        <end position="870"/>
    </location>
</feature>
<proteinExistence type="predicted"/>
<accession>A0A0C3PTT2</accession>
<feature type="compositionally biased region" description="Basic and acidic residues" evidence="1">
    <location>
        <begin position="351"/>
        <end position="371"/>
    </location>
</feature>
<dbReference type="AlphaFoldDB" id="A0A0C3PTT2"/>
<evidence type="ECO:0000313" key="3">
    <source>
        <dbReference type="EMBL" id="KIP10993.1"/>
    </source>
</evidence>
<feature type="region of interest" description="Disordered" evidence="1">
    <location>
        <begin position="208"/>
        <end position="248"/>
    </location>
</feature>
<feature type="compositionally biased region" description="Basic and acidic residues" evidence="1">
    <location>
        <begin position="224"/>
        <end position="235"/>
    </location>
</feature>
<feature type="compositionally biased region" description="Polar residues" evidence="1">
    <location>
        <begin position="688"/>
        <end position="702"/>
    </location>
</feature>
<feature type="region of interest" description="Disordered" evidence="1">
    <location>
        <begin position="624"/>
        <end position="644"/>
    </location>
</feature>
<feature type="region of interest" description="Disordered" evidence="1">
    <location>
        <begin position="774"/>
        <end position="825"/>
    </location>
</feature>
<organism evidence="3 4">
    <name type="scientific">Phlebiopsis gigantea (strain 11061_1 CR5-6)</name>
    <name type="common">White-rot fungus</name>
    <name type="synonym">Peniophora gigantea</name>
    <dbReference type="NCBI Taxonomy" id="745531"/>
    <lineage>
        <taxon>Eukaryota</taxon>
        <taxon>Fungi</taxon>
        <taxon>Dikarya</taxon>
        <taxon>Basidiomycota</taxon>
        <taxon>Agaricomycotina</taxon>
        <taxon>Agaricomycetes</taxon>
        <taxon>Polyporales</taxon>
        <taxon>Phanerochaetaceae</taxon>
        <taxon>Phlebiopsis</taxon>
    </lineage>
</organism>
<keyword evidence="2" id="KW-0812">Transmembrane</keyword>
<dbReference type="HOGENOM" id="CLU_007969_0_0_1"/>